<dbReference type="Gene3D" id="3.30.1030.10">
    <property type="entry name" value="Methenyltetrahydromethanopterin Cyclohydrolase, Chain A, domain 2"/>
    <property type="match status" value="1"/>
</dbReference>
<comment type="pathway">
    <text evidence="3 12">One-carbon metabolism; formaldehyde degradation; formate from formaldehyde (H(4)MPT route): step 3/5.</text>
</comment>
<dbReference type="EMBL" id="LR586016">
    <property type="protein sequence ID" value="VIP03376.1"/>
    <property type="molecule type" value="Genomic_DNA"/>
</dbReference>
<dbReference type="UniPathway" id="UPA00562">
    <property type="reaction ID" value="UER00703"/>
</dbReference>
<dbReference type="RefSeq" id="WP_162658451.1">
    <property type="nucleotide sequence ID" value="NZ_LR593887.1"/>
</dbReference>
<evidence type="ECO:0000256" key="7">
    <source>
        <dbReference type="ARBA" id="ARBA00022490"/>
    </source>
</evidence>
<evidence type="ECO:0000313" key="14">
    <source>
        <dbReference type="Proteomes" id="UP000464378"/>
    </source>
</evidence>
<dbReference type="GO" id="GO:0018759">
    <property type="term" value="F:methenyltetrahydromethanopterin cyclohydrolase activity"/>
    <property type="evidence" value="ECO:0007669"/>
    <property type="project" value="UniProtKB-UniRule"/>
</dbReference>
<evidence type="ECO:0000256" key="6">
    <source>
        <dbReference type="ARBA" id="ARBA00020597"/>
    </source>
</evidence>
<evidence type="ECO:0000256" key="10">
    <source>
        <dbReference type="ARBA" id="ARBA00030468"/>
    </source>
</evidence>
<dbReference type="GO" id="GO:0005737">
    <property type="term" value="C:cytoplasm"/>
    <property type="evidence" value="ECO:0007669"/>
    <property type="project" value="UniProtKB-SubCell"/>
</dbReference>
<keyword evidence="8 12" id="KW-0554">One-carbon metabolism</keyword>
<evidence type="ECO:0000256" key="4">
    <source>
        <dbReference type="ARBA" id="ARBA00006902"/>
    </source>
</evidence>
<evidence type="ECO:0000256" key="9">
    <source>
        <dbReference type="ARBA" id="ARBA00022801"/>
    </source>
</evidence>
<dbReference type="Proteomes" id="UP000464378">
    <property type="component" value="Chromosome"/>
</dbReference>
<dbReference type="AlphaFoldDB" id="A0A6C2YPI6"/>
<dbReference type="KEGG" id="tim:GMBLW1_05840"/>
<dbReference type="EMBL" id="LR593887">
    <property type="protein sequence ID" value="VTS04124.1"/>
    <property type="molecule type" value="Genomic_DNA"/>
</dbReference>
<gene>
    <name evidence="12" type="primary">mch</name>
    <name evidence="13" type="ORF">GMBLW1_05840</name>
</gene>
<evidence type="ECO:0000256" key="12">
    <source>
        <dbReference type="HAMAP-Rule" id="MF_00486"/>
    </source>
</evidence>
<dbReference type="EC" id="3.5.4.27" evidence="5 12"/>
<evidence type="ECO:0000256" key="2">
    <source>
        <dbReference type="ARBA" id="ARBA00004496"/>
    </source>
</evidence>
<comment type="similarity">
    <text evidence="4 12">Belongs to the MCH family.</text>
</comment>
<dbReference type="Gene3D" id="3.10.340.11">
    <property type="entry name" value="Methenyltetrahydromethanopterin Cyclohydrolase, Chain A, domain 1"/>
    <property type="match status" value="1"/>
</dbReference>
<comment type="subcellular location">
    <subcellularLocation>
        <location evidence="2 12">Cytoplasm</location>
    </subcellularLocation>
</comment>
<evidence type="ECO:0000256" key="11">
    <source>
        <dbReference type="ARBA" id="ARBA00048684"/>
    </source>
</evidence>
<dbReference type="HAMAP" id="MF_00486">
    <property type="entry name" value="McH"/>
    <property type="match status" value="1"/>
</dbReference>
<reference evidence="13" key="1">
    <citation type="submission" date="2019-04" db="EMBL/GenBank/DDBJ databases">
        <authorList>
            <consortium name="Science for Life Laboratories"/>
        </authorList>
    </citation>
    <scope>NUCLEOTIDE SEQUENCE</scope>
    <source>
        <strain evidence="13">MBLW1</strain>
    </source>
</reference>
<evidence type="ECO:0000313" key="13">
    <source>
        <dbReference type="EMBL" id="VIP03376.1"/>
    </source>
</evidence>
<dbReference type="InterPro" id="IPR003209">
    <property type="entry name" value="METHMP_CycHdrlase"/>
</dbReference>
<accession>A0A6C2YPI6</accession>
<evidence type="ECO:0000256" key="8">
    <source>
        <dbReference type="ARBA" id="ARBA00022563"/>
    </source>
</evidence>
<evidence type="ECO:0000256" key="3">
    <source>
        <dbReference type="ARBA" id="ARBA00005087"/>
    </source>
</evidence>
<organism evidence="13">
    <name type="scientific">Tuwongella immobilis</name>
    <dbReference type="NCBI Taxonomy" id="692036"/>
    <lineage>
        <taxon>Bacteria</taxon>
        <taxon>Pseudomonadati</taxon>
        <taxon>Planctomycetota</taxon>
        <taxon>Planctomycetia</taxon>
        <taxon>Gemmatales</taxon>
        <taxon>Gemmataceae</taxon>
        <taxon>Tuwongella</taxon>
    </lineage>
</organism>
<dbReference type="GO" id="GO:0006730">
    <property type="term" value="P:one-carbon metabolic process"/>
    <property type="evidence" value="ECO:0007669"/>
    <property type="project" value="UniProtKB-UniRule"/>
</dbReference>
<keyword evidence="14" id="KW-1185">Reference proteome</keyword>
<sequence length="316" mass="33669">MSSLATLNEQAAICADEMEFRSAALRIGVSEVGGARLLDCGATMPGGLQAGVLLARLCLSDRAEVSMQPGGLDGIPGPLVQVVSDDPIRACLASQYAGWQVQVGKYFAMGSGPMRAAANIEKLFSEIPGHETPPVAVGALETRKVPTEEVISYLVEKLPKSVRALTLAFAPASSIAGSVQVVARSLETALHKLHTLHFPLSEIISGYGVAPLPPIANEELKAIGWTNDAILYAGRVVLWVRADDDQLAELGPKVPSSGSSDYGAPFQEIFKRAGDFYKIDPMLFSPAEIVFHNLTSGRTHRFGQLAPDIYRKSIGE</sequence>
<evidence type="ECO:0000256" key="1">
    <source>
        <dbReference type="ARBA" id="ARBA00004058"/>
    </source>
</evidence>
<dbReference type="Pfam" id="PF02289">
    <property type="entry name" value="MCH"/>
    <property type="match status" value="1"/>
</dbReference>
<dbReference type="SUPFAM" id="SSF56199">
    <property type="entry name" value="Methenyltetrahydromethanopterin cyclohydrolase"/>
    <property type="match status" value="1"/>
</dbReference>
<proteinExistence type="inferred from homology"/>
<keyword evidence="7 12" id="KW-0963">Cytoplasm</keyword>
<evidence type="ECO:0000256" key="5">
    <source>
        <dbReference type="ARBA" id="ARBA00012765"/>
    </source>
</evidence>
<name>A0A6C2YPI6_9BACT</name>
<keyword evidence="9 12" id="KW-0378">Hydrolase</keyword>
<dbReference type="GO" id="GO:0046294">
    <property type="term" value="P:formaldehyde catabolic process"/>
    <property type="evidence" value="ECO:0007669"/>
    <property type="project" value="UniProtKB-UniRule"/>
</dbReference>
<dbReference type="InParanoid" id="A0A6C2YPI6"/>
<protein>
    <recommendedName>
        <fullName evidence="6 12">Methenyltetrahydromethanopterin cyclohydrolase</fullName>
        <ecNumber evidence="5 12">3.5.4.27</ecNumber>
    </recommendedName>
    <alternativeName>
        <fullName evidence="10 12">Methenyl-H4MPT cyclohydrolase</fullName>
    </alternativeName>
</protein>
<dbReference type="NCBIfam" id="TIGR03120">
    <property type="entry name" value="one_C_mch"/>
    <property type="match status" value="1"/>
</dbReference>
<comment type="function">
    <text evidence="1 12">Catalyzes the hydrolysis of methenyl-H(4)MPT(+) to 5-formyl-H(4)MPT.</text>
</comment>
<comment type="catalytic activity">
    <reaction evidence="11 12">
        <text>5,10-methenyl-5,6,7,8-tetrahydromethanopterin + H2O = N(5)-formyl-5,6,7,8-tetrahydromethanopterin + H(+)</text>
        <dbReference type="Rhea" id="RHEA:19053"/>
        <dbReference type="ChEBI" id="CHEBI:15377"/>
        <dbReference type="ChEBI" id="CHEBI:15378"/>
        <dbReference type="ChEBI" id="CHEBI:58018"/>
        <dbReference type="ChEBI" id="CHEBI:58337"/>
        <dbReference type="EC" id="3.5.4.27"/>
    </reaction>
</comment>